<dbReference type="PROSITE" id="PS00041">
    <property type="entry name" value="HTH_ARAC_FAMILY_1"/>
    <property type="match status" value="1"/>
</dbReference>
<dbReference type="RefSeq" id="WP_166154148.1">
    <property type="nucleotide sequence ID" value="NZ_JAAOIW010000014.1"/>
</dbReference>
<feature type="transmembrane region" description="Helical" evidence="4">
    <location>
        <begin position="12"/>
        <end position="34"/>
    </location>
</feature>
<dbReference type="EMBL" id="JAAOIW010000014">
    <property type="protein sequence ID" value="NHN33810.1"/>
    <property type="molecule type" value="Genomic_DNA"/>
</dbReference>
<dbReference type="Proteomes" id="UP001165962">
    <property type="component" value="Unassembled WGS sequence"/>
</dbReference>
<dbReference type="InterPro" id="IPR009057">
    <property type="entry name" value="Homeodomain-like_sf"/>
</dbReference>
<evidence type="ECO:0000259" key="5">
    <source>
        <dbReference type="PROSITE" id="PS01124"/>
    </source>
</evidence>
<reference evidence="7" key="1">
    <citation type="submission" date="2020-03" db="EMBL/GenBank/DDBJ databases">
        <title>Draft sequencing of Paenibacilllus sp. S3N08.</title>
        <authorList>
            <person name="Kim D.-U."/>
        </authorList>
    </citation>
    <scope>NUCLEOTIDE SEQUENCE</scope>
    <source>
        <strain evidence="7">S3N08</strain>
    </source>
</reference>
<protein>
    <submittedName>
        <fullName evidence="7">Helix-turn-helix transcriptional regulator</fullName>
    </submittedName>
</protein>
<dbReference type="SUPFAM" id="SSF46689">
    <property type="entry name" value="Homeodomain-like"/>
    <property type="match status" value="1"/>
</dbReference>
<keyword evidence="4" id="KW-0472">Membrane</keyword>
<dbReference type="InterPro" id="IPR018060">
    <property type="entry name" value="HTH_AraC"/>
</dbReference>
<dbReference type="PANTHER" id="PTHR43280">
    <property type="entry name" value="ARAC-FAMILY TRANSCRIPTIONAL REGULATOR"/>
    <property type="match status" value="1"/>
</dbReference>
<dbReference type="PROSITE" id="PS50887">
    <property type="entry name" value="GGDEF"/>
    <property type="match status" value="1"/>
</dbReference>
<evidence type="ECO:0000256" key="3">
    <source>
        <dbReference type="ARBA" id="ARBA00023163"/>
    </source>
</evidence>
<gene>
    <name evidence="7" type="ORF">G9U52_28745</name>
</gene>
<name>A0ABX0JJ32_9BACL</name>
<organism evidence="7 8">
    <name type="scientific">Paenibacillus agricola</name>
    <dbReference type="NCBI Taxonomy" id="2716264"/>
    <lineage>
        <taxon>Bacteria</taxon>
        <taxon>Bacillati</taxon>
        <taxon>Bacillota</taxon>
        <taxon>Bacilli</taxon>
        <taxon>Bacillales</taxon>
        <taxon>Paenibacillaceae</taxon>
        <taxon>Paenibacillus</taxon>
    </lineage>
</organism>
<feature type="domain" description="GGDEF" evidence="6">
    <location>
        <begin position="379"/>
        <end position="513"/>
    </location>
</feature>
<keyword evidence="4" id="KW-1133">Transmembrane helix</keyword>
<evidence type="ECO:0000256" key="2">
    <source>
        <dbReference type="ARBA" id="ARBA00023125"/>
    </source>
</evidence>
<dbReference type="Gene3D" id="1.10.10.60">
    <property type="entry name" value="Homeodomain-like"/>
    <property type="match status" value="2"/>
</dbReference>
<keyword evidence="2" id="KW-0238">DNA-binding</keyword>
<evidence type="ECO:0000313" key="8">
    <source>
        <dbReference type="Proteomes" id="UP001165962"/>
    </source>
</evidence>
<feature type="domain" description="HTH araC/xylS-type" evidence="5">
    <location>
        <begin position="640"/>
        <end position="739"/>
    </location>
</feature>
<comment type="caution">
    <text evidence="7">The sequence shown here is derived from an EMBL/GenBank/DDBJ whole genome shotgun (WGS) entry which is preliminary data.</text>
</comment>
<sequence>MRAKNAWFFKLVTTYLPILYVVVLALSFLFFMTLSELSNKQTVKSNEAFTQYVTQRLDSLLENIDQITIAEINTNNELQSYMFQKYEGSTPYLLNSTVSNRFSKIKTSFPMIHSIYLYRLSDQSILSLESTHTLDRFPDRDFIRKEIDTPFSSYWTGKRLYKEFETQASTVPVLSLVKKFPMFTNPYGMIVINIDINAFQTLLQDMSKQTVSYVRLFDKQENLLASSYEPGGRDLYKLGSSFSGLEVRSGLKDGYEYGMLSDWYSNWIIAGMVLVLLATIGTIYLSKRYARPIDASVNRISDFFSKQKMDNTSQDLLHFVDSAVDQIIDYANRYQSQSDTNLLYRKKHFFHELLDGDRDVDKVEFAEEMKSFGLRPDGVEFAVVLVEIDRMAGFLHNYTYRDQYLLKFVITNVLDELAAEQELEVWSEWLTAETLGVIFSSGSQLEEVHSEQIRTIGEKLREWAQTNLDFTVTVGIGTTLEQVTGIRKSYQQANEALQHKTSIGNNRVIAYQETIRQTEVELFDLLELIRSITQLYKSGNEDWRKQFEYFFAVLGKGGHTSKEIINLINYMSFTFTKELSDFPVEFVEMWKQTALGPMTEALQTFETAEEIKNIYLAVLIQVEESWRGIRETRNNRHLIYQVRQYIETHFADSNMSLQLLSEQFGMNKSYVSRIFKDEFGENFVDFLAGIRITQAKRMLEETQLPIQDISVQIGYLHYFSFIRAFKKSIGISPSDYRKK</sequence>
<evidence type="ECO:0000259" key="6">
    <source>
        <dbReference type="PROSITE" id="PS50887"/>
    </source>
</evidence>
<dbReference type="PROSITE" id="PS01124">
    <property type="entry name" value="HTH_ARAC_FAMILY_2"/>
    <property type="match status" value="1"/>
</dbReference>
<keyword evidence="1" id="KW-0805">Transcription regulation</keyword>
<proteinExistence type="predicted"/>
<dbReference type="Pfam" id="PF12833">
    <property type="entry name" value="HTH_18"/>
    <property type="match status" value="1"/>
</dbReference>
<keyword evidence="4" id="KW-0812">Transmembrane</keyword>
<keyword evidence="8" id="KW-1185">Reference proteome</keyword>
<feature type="transmembrane region" description="Helical" evidence="4">
    <location>
        <begin position="263"/>
        <end position="285"/>
    </location>
</feature>
<dbReference type="InterPro" id="IPR018062">
    <property type="entry name" value="HTH_AraC-typ_CS"/>
</dbReference>
<evidence type="ECO:0000256" key="1">
    <source>
        <dbReference type="ARBA" id="ARBA00023015"/>
    </source>
</evidence>
<keyword evidence="3" id="KW-0804">Transcription</keyword>
<dbReference type="PANTHER" id="PTHR43280:SF28">
    <property type="entry name" value="HTH-TYPE TRANSCRIPTIONAL ACTIVATOR RHAS"/>
    <property type="match status" value="1"/>
</dbReference>
<evidence type="ECO:0000256" key="4">
    <source>
        <dbReference type="SAM" id="Phobius"/>
    </source>
</evidence>
<dbReference type="Pfam" id="PF17853">
    <property type="entry name" value="GGDEF_2"/>
    <property type="match status" value="1"/>
</dbReference>
<dbReference type="InterPro" id="IPR041522">
    <property type="entry name" value="CdaR_GGDEF"/>
</dbReference>
<dbReference type="SMART" id="SM00342">
    <property type="entry name" value="HTH_ARAC"/>
    <property type="match status" value="1"/>
</dbReference>
<accession>A0ABX0JJ32</accession>
<evidence type="ECO:0000313" key="7">
    <source>
        <dbReference type="EMBL" id="NHN33810.1"/>
    </source>
</evidence>
<dbReference type="InterPro" id="IPR000160">
    <property type="entry name" value="GGDEF_dom"/>
</dbReference>